<comment type="caution">
    <text evidence="3">The sequence shown here is derived from an EMBL/GenBank/DDBJ whole genome shotgun (WGS) entry which is preliminary data.</text>
</comment>
<dbReference type="InterPro" id="IPR001387">
    <property type="entry name" value="Cro/C1-type_HTH"/>
</dbReference>
<evidence type="ECO:0000313" key="3">
    <source>
        <dbReference type="EMBL" id="GAA3922620.1"/>
    </source>
</evidence>
<evidence type="ECO:0000256" key="1">
    <source>
        <dbReference type="SAM" id="MobiDB-lite"/>
    </source>
</evidence>
<evidence type="ECO:0000313" key="4">
    <source>
        <dbReference type="Proteomes" id="UP001501000"/>
    </source>
</evidence>
<dbReference type="SUPFAM" id="SSF52540">
    <property type="entry name" value="P-loop containing nucleoside triphosphate hydrolases"/>
    <property type="match status" value="1"/>
</dbReference>
<dbReference type="InterPro" id="IPR027417">
    <property type="entry name" value="P-loop_NTPase"/>
</dbReference>
<name>A0ABP7MGW5_9ACTN</name>
<organism evidence="3 4">
    <name type="scientific">Streptomyces gulbargensis</name>
    <dbReference type="NCBI Taxonomy" id="364901"/>
    <lineage>
        <taxon>Bacteria</taxon>
        <taxon>Bacillati</taxon>
        <taxon>Actinomycetota</taxon>
        <taxon>Actinomycetes</taxon>
        <taxon>Kitasatosporales</taxon>
        <taxon>Streptomycetaceae</taxon>
        <taxon>Streptomyces</taxon>
    </lineage>
</organism>
<feature type="region of interest" description="Disordered" evidence="1">
    <location>
        <begin position="191"/>
        <end position="210"/>
    </location>
</feature>
<feature type="domain" description="HTH cro/C1-type" evidence="2">
    <location>
        <begin position="21"/>
        <end position="69"/>
    </location>
</feature>
<dbReference type="PANTHER" id="PTHR47691">
    <property type="entry name" value="REGULATOR-RELATED"/>
    <property type="match status" value="1"/>
</dbReference>
<evidence type="ECO:0000259" key="2">
    <source>
        <dbReference type="PROSITE" id="PS50943"/>
    </source>
</evidence>
<dbReference type="Pfam" id="PF01381">
    <property type="entry name" value="HTH_3"/>
    <property type="match status" value="1"/>
</dbReference>
<keyword evidence="4" id="KW-1185">Reference proteome</keyword>
<dbReference type="SMART" id="SM00530">
    <property type="entry name" value="HTH_XRE"/>
    <property type="match status" value="1"/>
</dbReference>
<proteinExistence type="predicted"/>
<dbReference type="CDD" id="cd00093">
    <property type="entry name" value="HTH_XRE"/>
    <property type="match status" value="1"/>
</dbReference>
<dbReference type="RefSeq" id="WP_345283781.1">
    <property type="nucleotide sequence ID" value="NZ_BAABAJ010000010.1"/>
</dbReference>
<dbReference type="Proteomes" id="UP001501000">
    <property type="component" value="Unassembled WGS sequence"/>
</dbReference>
<reference evidence="4" key="1">
    <citation type="journal article" date="2019" name="Int. J. Syst. Evol. Microbiol.">
        <title>The Global Catalogue of Microorganisms (GCM) 10K type strain sequencing project: providing services to taxonomists for standard genome sequencing and annotation.</title>
        <authorList>
            <consortium name="The Broad Institute Genomics Platform"/>
            <consortium name="The Broad Institute Genome Sequencing Center for Infectious Disease"/>
            <person name="Wu L."/>
            <person name="Ma J."/>
        </authorList>
    </citation>
    <scope>NUCLEOTIDE SEQUENCE [LARGE SCALE GENOMIC DNA]</scope>
    <source>
        <strain evidence="4">JCM 16956</strain>
    </source>
</reference>
<accession>A0ABP7MGW5</accession>
<dbReference type="Gene3D" id="1.10.260.40">
    <property type="entry name" value="lambda repressor-like DNA-binding domains"/>
    <property type="match status" value="1"/>
</dbReference>
<feature type="compositionally biased region" description="Low complexity" evidence="1">
    <location>
        <begin position="200"/>
        <end position="210"/>
    </location>
</feature>
<dbReference type="Gene3D" id="3.40.50.300">
    <property type="entry name" value="P-loop containing nucleotide triphosphate hydrolases"/>
    <property type="match status" value="1"/>
</dbReference>
<feature type="region of interest" description="Disordered" evidence="1">
    <location>
        <begin position="461"/>
        <end position="498"/>
    </location>
</feature>
<dbReference type="PANTHER" id="PTHR47691:SF3">
    <property type="entry name" value="HTH-TYPE TRANSCRIPTIONAL REGULATOR RV0890C-RELATED"/>
    <property type="match status" value="1"/>
</dbReference>
<dbReference type="SUPFAM" id="SSF47413">
    <property type="entry name" value="lambda repressor-like DNA-binding domains"/>
    <property type="match status" value="1"/>
</dbReference>
<protein>
    <submittedName>
        <fullName evidence="3">Helix-turn-helix domain-containing protein</fullName>
    </submittedName>
</protein>
<dbReference type="PROSITE" id="PS50943">
    <property type="entry name" value="HTH_CROC1"/>
    <property type="match status" value="1"/>
</dbReference>
<sequence length="498" mass="52095">MTTGLSPEGTTTATAALGTLIRGHRLRIGLTQRELADLSTISVRAIRDLEKGKALRPRAETIRLIADGLRLGPRARTALEEAVRRGHHGGGSRHLLLERCAPPAPLHPLIGRQAEAAVLAEELRSGAERLVTVVGLSGVGKTRLALETAARLHDAGFPVLWHTAPGAVTDSLPPDDDPLLALTTACAAHLQGPEPRTHPGTATAHGTGTGASYGTPAPADEQPPAALLAALGDRDALLVLDGAAPARLDFPRLTRLLRELPGLRVLLTADTPWNVPGERLFLLAPLDAPRPDAPARADAPAVRFLLGRIRQVRPDIVPDERSLADVAWVAHRLDGHPLALAAAASWLTVCDLPTLRGIVETDPAALLDHLADGRSGSHLRDGVARTLAQLPASSRELVGRLCTAAGDDFDLDEVVRLTGRSLPDCGRMVRTLLIGGVIRPGTDHGRSTFRVLRVVRALAARPEPGPPANAASCASSGPAGMPETRDSDASAVAAPAAA</sequence>
<gene>
    <name evidence="3" type="ORF">GCM10022244_35260</name>
</gene>
<dbReference type="InterPro" id="IPR010982">
    <property type="entry name" value="Lambda_DNA-bd_dom_sf"/>
</dbReference>
<dbReference type="EMBL" id="BAABAJ010000010">
    <property type="protein sequence ID" value="GAA3922620.1"/>
    <property type="molecule type" value="Genomic_DNA"/>
</dbReference>
<feature type="compositionally biased region" description="Low complexity" evidence="1">
    <location>
        <begin position="489"/>
        <end position="498"/>
    </location>
</feature>